<keyword evidence="1" id="KW-0808">Transferase</keyword>
<name>A0A699GL94_TANCI</name>
<proteinExistence type="predicted"/>
<accession>A0A699GL94</accession>
<evidence type="ECO:0000313" key="1">
    <source>
        <dbReference type="EMBL" id="GEU30042.1"/>
    </source>
</evidence>
<organism evidence="1">
    <name type="scientific">Tanacetum cinerariifolium</name>
    <name type="common">Dalmatian daisy</name>
    <name type="synonym">Chrysanthemum cinerariifolium</name>
    <dbReference type="NCBI Taxonomy" id="118510"/>
    <lineage>
        <taxon>Eukaryota</taxon>
        <taxon>Viridiplantae</taxon>
        <taxon>Streptophyta</taxon>
        <taxon>Embryophyta</taxon>
        <taxon>Tracheophyta</taxon>
        <taxon>Spermatophyta</taxon>
        <taxon>Magnoliopsida</taxon>
        <taxon>eudicotyledons</taxon>
        <taxon>Gunneridae</taxon>
        <taxon>Pentapetalae</taxon>
        <taxon>asterids</taxon>
        <taxon>campanulids</taxon>
        <taxon>Asterales</taxon>
        <taxon>Asteraceae</taxon>
        <taxon>Asteroideae</taxon>
        <taxon>Anthemideae</taxon>
        <taxon>Anthemidinae</taxon>
        <taxon>Tanacetum</taxon>
    </lineage>
</organism>
<protein>
    <submittedName>
        <fullName evidence="1">RNA-directed DNA polymerase, eukaryota, reverse transcriptase zinc-binding domain protein</fullName>
    </submittedName>
</protein>
<dbReference type="GO" id="GO:0003964">
    <property type="term" value="F:RNA-directed DNA polymerase activity"/>
    <property type="evidence" value="ECO:0007669"/>
    <property type="project" value="UniProtKB-KW"/>
</dbReference>
<keyword evidence="1" id="KW-0695">RNA-directed DNA polymerase</keyword>
<keyword evidence="1" id="KW-0548">Nucleotidyltransferase</keyword>
<gene>
    <name evidence="1" type="ORF">Tci_002020</name>
</gene>
<dbReference type="EMBL" id="BKCJ010000122">
    <property type="protein sequence ID" value="GEU30042.1"/>
    <property type="molecule type" value="Genomic_DNA"/>
</dbReference>
<comment type="caution">
    <text evidence="1">The sequence shown here is derived from an EMBL/GenBank/DDBJ whole genome shotgun (WGS) entry which is preliminary data.</text>
</comment>
<sequence length="296" mass="33822">MVAEGSKIFMVYNVTRVGNTQSAYIKGRQIIDGPLIVNELISWSKKHISKLMIFKFADDVLFVGEWSEGNVKSLVRILRCYQLFSGLKVNLSKSCIYGQLIMVAGNLSSKLGWKYTIRAFISLKLLVVRLFTLETSQECCLSDRCGSDDDNFQWKWDWREDDCNFLLSNMNLFYVKSVRATIDTCGLLSTGRPTRWPSLIPSKVLIFVWRAERNRIPTRVELDLKEKGYQVVPLDKTGKVFEEGENGPTVEQRTIVVCTSQINFPQSMQHVLKRFLHRLLFGEVSESASPKPTSIS</sequence>
<reference evidence="1" key="1">
    <citation type="journal article" date="2019" name="Sci. Rep.">
        <title>Draft genome of Tanacetum cinerariifolium, the natural source of mosquito coil.</title>
        <authorList>
            <person name="Yamashiro T."/>
            <person name="Shiraishi A."/>
            <person name="Satake H."/>
            <person name="Nakayama K."/>
        </authorList>
    </citation>
    <scope>NUCLEOTIDE SEQUENCE</scope>
</reference>
<dbReference type="AlphaFoldDB" id="A0A699GL94"/>